<dbReference type="EMBL" id="CABIKO010000244">
    <property type="protein sequence ID" value="VVA32326.1"/>
    <property type="molecule type" value="Genomic_DNA"/>
</dbReference>
<reference evidence="3" key="1">
    <citation type="journal article" date="2020" name="Plant J.">
        <title>Transposons played a major role in the diversification between the closely related almond and peach genomes: results from the almond genome sequence.</title>
        <authorList>
            <person name="Alioto T."/>
            <person name="Alexiou K.G."/>
            <person name="Bardil A."/>
            <person name="Barteri F."/>
            <person name="Castanera R."/>
            <person name="Cruz F."/>
            <person name="Dhingra A."/>
            <person name="Duval H."/>
            <person name="Fernandez I Marti A."/>
            <person name="Frias L."/>
            <person name="Galan B."/>
            <person name="Garcia J.L."/>
            <person name="Howad W."/>
            <person name="Gomez-Garrido J."/>
            <person name="Gut M."/>
            <person name="Julca I."/>
            <person name="Morata J."/>
            <person name="Puigdomenech P."/>
            <person name="Ribeca P."/>
            <person name="Rubio Cabetas M.J."/>
            <person name="Vlasova A."/>
            <person name="Wirthensohn M."/>
            <person name="Garcia-Mas J."/>
            <person name="Gabaldon T."/>
            <person name="Casacuberta J.M."/>
            <person name="Arus P."/>
        </authorList>
    </citation>
    <scope>NUCLEOTIDE SEQUENCE [LARGE SCALE GENOMIC DNA]</scope>
    <source>
        <strain evidence="3">cv. Texas</strain>
    </source>
</reference>
<dbReference type="AlphaFoldDB" id="A0A5E4FXS9"/>
<gene>
    <name evidence="2" type="ORF">ALMOND_2B028810</name>
</gene>
<dbReference type="Gramene" id="VVA32326">
    <property type="protein sequence ID" value="VVA32326"/>
    <property type="gene ID" value="Prudul26B028810"/>
</dbReference>
<evidence type="ECO:0000313" key="3">
    <source>
        <dbReference type="Proteomes" id="UP000327085"/>
    </source>
</evidence>
<feature type="domain" description="DUF7788" evidence="1">
    <location>
        <begin position="2"/>
        <end position="115"/>
    </location>
</feature>
<dbReference type="Proteomes" id="UP000327085">
    <property type="component" value="Chromosome 5"/>
</dbReference>
<accession>A0A5E4FXS9</accession>
<organism evidence="2 3">
    <name type="scientific">Prunus dulcis</name>
    <name type="common">Almond</name>
    <name type="synonym">Amygdalus dulcis</name>
    <dbReference type="NCBI Taxonomy" id="3755"/>
    <lineage>
        <taxon>Eukaryota</taxon>
        <taxon>Viridiplantae</taxon>
        <taxon>Streptophyta</taxon>
        <taxon>Embryophyta</taxon>
        <taxon>Tracheophyta</taxon>
        <taxon>Spermatophyta</taxon>
        <taxon>Magnoliopsida</taxon>
        <taxon>eudicotyledons</taxon>
        <taxon>Gunneridae</taxon>
        <taxon>Pentapetalae</taxon>
        <taxon>rosids</taxon>
        <taxon>fabids</taxon>
        <taxon>Rosales</taxon>
        <taxon>Rosaceae</taxon>
        <taxon>Amygdaloideae</taxon>
        <taxon>Amygdaleae</taxon>
        <taxon>Prunus</taxon>
    </lineage>
</organism>
<dbReference type="Pfam" id="PF25043">
    <property type="entry name" value="DUF7788"/>
    <property type="match status" value="1"/>
</dbReference>
<proteinExistence type="predicted"/>
<dbReference type="PANTHER" id="PTHR31373">
    <property type="entry name" value="OS06G0652100 PROTEIN"/>
    <property type="match status" value="1"/>
</dbReference>
<evidence type="ECO:0000313" key="2">
    <source>
        <dbReference type="EMBL" id="VVA32326.1"/>
    </source>
</evidence>
<dbReference type="PANTHER" id="PTHR31373:SF17">
    <property type="entry name" value="OS06G0652100 PROTEIN"/>
    <property type="match status" value="1"/>
</dbReference>
<evidence type="ECO:0000259" key="1">
    <source>
        <dbReference type="Pfam" id="PF25043"/>
    </source>
</evidence>
<dbReference type="InParanoid" id="A0A5E4FXS9"/>
<protein>
    <submittedName>
        <fullName evidence="2">PREDICTED: LOW QUALITY PROTEIN</fullName>
    </submittedName>
</protein>
<dbReference type="InterPro" id="IPR011205">
    <property type="entry name" value="UCP015417_vWA"/>
</dbReference>
<dbReference type="InterPro" id="IPR056690">
    <property type="entry name" value="DUF7788"/>
</dbReference>
<sequence length="133" mass="15576">MDLEKIFDLILQVALKEDLKPEQMIKKLFVFTYCIPSRLYDSCAWETKYEAIQRMFKDIGYEDDVVPHILFWDIANWNSPSIDLPCPRLTLLRGWSNNLVKSFLDNGGNFRPHHHLMEAAIADKEYQTLAVVN</sequence>
<name>A0A5E4FXS9_PRUDU</name>